<dbReference type="EMBL" id="WJQR01000007">
    <property type="protein sequence ID" value="MRI82098.1"/>
    <property type="molecule type" value="Genomic_DNA"/>
</dbReference>
<gene>
    <name evidence="4" type="ORF">GIY09_06540</name>
    <name evidence="3" type="ORF">GIY11_08780</name>
</gene>
<evidence type="ECO:0000313" key="5">
    <source>
        <dbReference type="Proteomes" id="UP000430975"/>
    </source>
</evidence>
<feature type="region of interest" description="Disordered" evidence="1">
    <location>
        <begin position="250"/>
        <end position="272"/>
    </location>
</feature>
<evidence type="ECO:0000313" key="4">
    <source>
        <dbReference type="EMBL" id="MRI85535.1"/>
    </source>
</evidence>
<keyword evidence="2" id="KW-0732">Signal</keyword>
<reference evidence="5 6" key="1">
    <citation type="submission" date="2019-11" db="EMBL/GenBank/DDBJ databases">
        <title>Characterisation of Fundicoccus ignavus gen. nov. sp. nov., a novel genus of the family Aerococcaceae isolated from bulk tank milk.</title>
        <authorList>
            <person name="Siebert A."/>
            <person name="Huptas C."/>
            <person name="Wenning M."/>
            <person name="Scherer S."/>
            <person name="Doll E.V."/>
        </authorList>
    </citation>
    <scope>NUCLEOTIDE SEQUENCE [LARGE SCALE GENOMIC DNA]</scope>
    <source>
        <strain evidence="3 6">DSM 109653</strain>
        <strain evidence="4 5">WS4759</strain>
    </source>
</reference>
<dbReference type="RefSeq" id="WP_153862257.1">
    <property type="nucleotide sequence ID" value="NZ_WJQR01000007.1"/>
</dbReference>
<comment type="caution">
    <text evidence="4">The sequence shown here is derived from an EMBL/GenBank/DDBJ whole genome shotgun (WGS) entry which is preliminary data.</text>
</comment>
<feature type="region of interest" description="Disordered" evidence="1">
    <location>
        <begin position="27"/>
        <end position="53"/>
    </location>
</feature>
<name>A0A6I2GQ20_9LACT</name>
<evidence type="ECO:0000256" key="2">
    <source>
        <dbReference type="SAM" id="SignalP"/>
    </source>
</evidence>
<evidence type="ECO:0000256" key="1">
    <source>
        <dbReference type="SAM" id="MobiDB-lite"/>
    </source>
</evidence>
<proteinExistence type="predicted"/>
<feature type="signal peptide" evidence="2">
    <location>
        <begin position="1"/>
        <end position="29"/>
    </location>
</feature>
<dbReference type="Proteomes" id="UP000469870">
    <property type="component" value="Unassembled WGS sequence"/>
</dbReference>
<feature type="compositionally biased region" description="Acidic residues" evidence="1">
    <location>
        <begin position="258"/>
        <end position="272"/>
    </location>
</feature>
<accession>A0A6I2GQ20</accession>
<organism evidence="4 5">
    <name type="scientific">Fundicoccus ignavus</name>
    <dbReference type="NCBI Taxonomy" id="2664442"/>
    <lineage>
        <taxon>Bacteria</taxon>
        <taxon>Bacillati</taxon>
        <taxon>Bacillota</taxon>
        <taxon>Bacilli</taxon>
        <taxon>Lactobacillales</taxon>
        <taxon>Aerococcaceae</taxon>
        <taxon>Fundicoccus</taxon>
    </lineage>
</organism>
<sequence>MENRMRRCLTTAMVLMLTGWGCVHSTASAQDSTDNEETTSETVESSGSANDNENVKYELSEEQANALAFYLQPTEDFDQNYNLSHKDLEEKYWALVEAGSNGEPISEEAIIEILGEPGYESSYAQSRFLHYLAIDAESAIQVKVQLYEGEGLYQVTKETRDLSVFDSLNITSEEAIDYHENKGVTYEELLEKLGEPTQTGYFFGSETYEVIWLSRNMTTTSTDEEDKVVRYIAVNFKEADEEITSFYSDASYDALNSSEDDTQEENETNSEE</sequence>
<evidence type="ECO:0000313" key="6">
    <source>
        <dbReference type="Proteomes" id="UP000469870"/>
    </source>
</evidence>
<dbReference type="AlphaFoldDB" id="A0A6I2GQ20"/>
<protein>
    <recommendedName>
        <fullName evidence="7">DUF3862 domain-containing protein</fullName>
    </recommendedName>
</protein>
<feature type="chain" id="PRO_5036176853" description="DUF3862 domain-containing protein" evidence="2">
    <location>
        <begin position="30"/>
        <end position="272"/>
    </location>
</feature>
<evidence type="ECO:0000313" key="3">
    <source>
        <dbReference type="EMBL" id="MRI82098.1"/>
    </source>
</evidence>
<evidence type="ECO:0008006" key="7">
    <source>
        <dbReference type="Google" id="ProtNLM"/>
    </source>
</evidence>
<dbReference type="Proteomes" id="UP000430975">
    <property type="component" value="Unassembled WGS sequence"/>
</dbReference>
<keyword evidence="5" id="KW-1185">Reference proteome</keyword>
<dbReference type="EMBL" id="WJQS01000004">
    <property type="protein sequence ID" value="MRI85535.1"/>
    <property type="molecule type" value="Genomic_DNA"/>
</dbReference>